<comment type="caution">
    <text evidence="2">The sequence shown here is derived from an EMBL/GenBank/DDBJ whole genome shotgun (WGS) entry which is preliminary data.</text>
</comment>
<dbReference type="PANTHER" id="PTHR30344">
    <property type="entry name" value="6-PHOSPHOGLUCONOLACTONASE-RELATED"/>
    <property type="match status" value="1"/>
</dbReference>
<dbReference type="InterPro" id="IPR011048">
    <property type="entry name" value="Haem_d1_sf"/>
</dbReference>
<accession>A0A9P9A4N2</accession>
<proteinExistence type="inferred from homology"/>
<keyword evidence="3" id="KW-1185">Reference proteome</keyword>
<dbReference type="Gene3D" id="2.130.10.10">
    <property type="entry name" value="YVTN repeat-like/Quinoprotein amine dehydrogenase"/>
    <property type="match status" value="1"/>
</dbReference>
<sequence>MATALPTGISLRDCNTTASAVSRLLIGVPNSILIAEFDGSSITVTTNETTPGTAPSWMAFKEPNHIYAANENGDTLSHFTFDAETKALTLKETVNSTAGIVHLNFNQDKTRLIASSYSFSRIDVFDVSTDAPSLLKNAEWTLPRGPHPNQQTAHAHQSALDQSGRFFAVNDIGADTVMIIDSKDDAFTVAGQASTPNPACGPRHGVFVPAEDGTKASLYAVVCEYANTVEVFDVSYDSGVLALTHAQSLSTFGEGAVQPAGSEPFAGAIDMTRDGKHIYVSNRVTGATTDSLVHYAVAAPATGDAGACAAPRLQYVGGVDSFGVRPRMFSLGKDEKYLFSSNQGGESGVVVLQRGAAGELVVPPVATLPNGADGPQFILQIN</sequence>
<dbReference type="OrthoDB" id="9972196at2759"/>
<gene>
    <name evidence="2" type="ORF">F5X68DRAFT_141858</name>
</gene>
<dbReference type="AlphaFoldDB" id="A0A9P9A4N2"/>
<dbReference type="Proteomes" id="UP000770015">
    <property type="component" value="Unassembled WGS sequence"/>
</dbReference>
<comment type="similarity">
    <text evidence="1">Belongs to the cycloisomerase 2 family.</text>
</comment>
<dbReference type="GO" id="GO:0017057">
    <property type="term" value="F:6-phosphogluconolactonase activity"/>
    <property type="evidence" value="ECO:0007669"/>
    <property type="project" value="TreeGrafter"/>
</dbReference>
<dbReference type="InterPro" id="IPR019405">
    <property type="entry name" value="Lactonase_7-beta_prop"/>
</dbReference>
<evidence type="ECO:0000256" key="1">
    <source>
        <dbReference type="ARBA" id="ARBA00005564"/>
    </source>
</evidence>
<dbReference type="EMBL" id="JAGSXJ010000030">
    <property type="protein sequence ID" value="KAH6670326.1"/>
    <property type="molecule type" value="Genomic_DNA"/>
</dbReference>
<dbReference type="InterPro" id="IPR050282">
    <property type="entry name" value="Cycloisomerase_2"/>
</dbReference>
<dbReference type="InterPro" id="IPR015943">
    <property type="entry name" value="WD40/YVTN_repeat-like_dom_sf"/>
</dbReference>
<dbReference type="PANTHER" id="PTHR30344:SF1">
    <property type="entry name" value="6-PHOSPHOGLUCONOLACTONASE"/>
    <property type="match status" value="1"/>
</dbReference>
<evidence type="ECO:0000313" key="2">
    <source>
        <dbReference type="EMBL" id="KAH6670326.1"/>
    </source>
</evidence>
<protein>
    <submittedName>
        <fullName evidence="2">Lactonase, 7-bladed beta-propeller-domain-containing protein</fullName>
    </submittedName>
</protein>
<dbReference type="SUPFAM" id="SSF51004">
    <property type="entry name" value="C-terminal (heme d1) domain of cytochrome cd1-nitrite reductase"/>
    <property type="match status" value="1"/>
</dbReference>
<organism evidence="2 3">
    <name type="scientific">Plectosphaerella plurivora</name>
    <dbReference type="NCBI Taxonomy" id="936078"/>
    <lineage>
        <taxon>Eukaryota</taxon>
        <taxon>Fungi</taxon>
        <taxon>Dikarya</taxon>
        <taxon>Ascomycota</taxon>
        <taxon>Pezizomycotina</taxon>
        <taxon>Sordariomycetes</taxon>
        <taxon>Hypocreomycetidae</taxon>
        <taxon>Glomerellales</taxon>
        <taxon>Plectosphaerellaceae</taxon>
        <taxon>Plectosphaerella</taxon>
    </lineage>
</organism>
<name>A0A9P9A4N2_9PEZI</name>
<evidence type="ECO:0000313" key="3">
    <source>
        <dbReference type="Proteomes" id="UP000770015"/>
    </source>
</evidence>
<dbReference type="Pfam" id="PF10282">
    <property type="entry name" value="Lactonase"/>
    <property type="match status" value="1"/>
</dbReference>
<reference evidence="2" key="1">
    <citation type="journal article" date="2021" name="Nat. Commun.">
        <title>Genetic determinants of endophytism in the Arabidopsis root mycobiome.</title>
        <authorList>
            <person name="Mesny F."/>
            <person name="Miyauchi S."/>
            <person name="Thiergart T."/>
            <person name="Pickel B."/>
            <person name="Atanasova L."/>
            <person name="Karlsson M."/>
            <person name="Huettel B."/>
            <person name="Barry K.W."/>
            <person name="Haridas S."/>
            <person name="Chen C."/>
            <person name="Bauer D."/>
            <person name="Andreopoulos W."/>
            <person name="Pangilinan J."/>
            <person name="LaButti K."/>
            <person name="Riley R."/>
            <person name="Lipzen A."/>
            <person name="Clum A."/>
            <person name="Drula E."/>
            <person name="Henrissat B."/>
            <person name="Kohler A."/>
            <person name="Grigoriev I.V."/>
            <person name="Martin F.M."/>
            <person name="Hacquard S."/>
        </authorList>
    </citation>
    <scope>NUCLEOTIDE SEQUENCE</scope>
    <source>
        <strain evidence="2">MPI-SDFR-AT-0117</strain>
    </source>
</reference>